<keyword evidence="1" id="KW-0378">Hydrolase</keyword>
<gene>
    <name evidence="5" type="ORF">SAMN02745857_00639</name>
</gene>
<keyword evidence="3" id="KW-0732">Signal</keyword>
<feature type="domain" description="Chitin-binding type-3" evidence="4">
    <location>
        <begin position="156"/>
        <end position="200"/>
    </location>
</feature>
<dbReference type="GO" id="GO:0005576">
    <property type="term" value="C:extracellular region"/>
    <property type="evidence" value="ECO:0007669"/>
    <property type="project" value="InterPro"/>
</dbReference>
<evidence type="ECO:0000313" key="5">
    <source>
        <dbReference type="EMBL" id="SMC19105.1"/>
    </source>
</evidence>
<organism evidence="5 6">
    <name type="scientific">Andreprevotia lacus DSM 23236</name>
    <dbReference type="NCBI Taxonomy" id="1121001"/>
    <lineage>
        <taxon>Bacteria</taxon>
        <taxon>Pseudomonadati</taxon>
        <taxon>Pseudomonadota</taxon>
        <taxon>Betaproteobacteria</taxon>
        <taxon>Neisseriales</taxon>
        <taxon>Chitinibacteraceae</taxon>
        <taxon>Andreprevotia</taxon>
    </lineage>
</organism>
<dbReference type="EMBL" id="FWXD01000003">
    <property type="protein sequence ID" value="SMC19105.1"/>
    <property type="molecule type" value="Genomic_DNA"/>
</dbReference>
<dbReference type="OrthoDB" id="99456at2"/>
<dbReference type="Pfam" id="PF02839">
    <property type="entry name" value="CBM_5_12"/>
    <property type="match status" value="2"/>
</dbReference>
<dbReference type="SMART" id="SM00495">
    <property type="entry name" value="ChtBD3"/>
    <property type="match status" value="2"/>
</dbReference>
<protein>
    <submittedName>
        <fullName evidence="5">Chitodextrinase</fullName>
    </submittedName>
</protein>
<evidence type="ECO:0000256" key="3">
    <source>
        <dbReference type="SAM" id="SignalP"/>
    </source>
</evidence>
<dbReference type="RefSeq" id="WP_084089105.1">
    <property type="nucleotide sequence ID" value="NZ_FWXD01000003.1"/>
</dbReference>
<dbReference type="GO" id="GO:0030246">
    <property type="term" value="F:carbohydrate binding"/>
    <property type="evidence" value="ECO:0007669"/>
    <property type="project" value="InterPro"/>
</dbReference>
<dbReference type="InterPro" id="IPR036573">
    <property type="entry name" value="CBM_sf_5/12"/>
</dbReference>
<name>A0A1W1X5B9_9NEIS</name>
<evidence type="ECO:0000259" key="4">
    <source>
        <dbReference type="SMART" id="SM00495"/>
    </source>
</evidence>
<evidence type="ECO:0000256" key="1">
    <source>
        <dbReference type="ARBA" id="ARBA00022801"/>
    </source>
</evidence>
<dbReference type="Proteomes" id="UP000192761">
    <property type="component" value="Unassembled WGS sequence"/>
</dbReference>
<sequence>MKPTVLAGLLCLFGVNAAWACTLPPQAIITLPAGIDGKLPVMPPDVAPLPTPVPATTPAPGTTPTPTPYPSTCPMSSYYGTTATMPSLNNQEVTDRLGGNINSTPLAPGWLPTQVYLAGAKASFNGKNYTAKWWTQGQQPDTPNGAWQEDANASGVQVWSATRAYNNGEQVVYDGKLYRAKWWTQNEIPGASEWGGWELLGDPPAGTIDTSAMPDAFSIQVSKTNGQLILNYLVNRTITHTFVTNGQCGASDNKSPVGPLAERWEVRLDGVKVADGMLNPPQSSGFPPPPPVAVGPDGKCLPAGTTVWTAVEGQQQSGSATVPVGSSRFLSVWACKGTQCRPTKLLDHGLTGKATVPPPRYINP</sequence>
<dbReference type="InterPro" id="IPR003610">
    <property type="entry name" value="CBM5/12"/>
</dbReference>
<dbReference type="STRING" id="1121001.SAMN02745857_00639"/>
<reference evidence="5 6" key="1">
    <citation type="submission" date="2017-04" db="EMBL/GenBank/DDBJ databases">
        <authorList>
            <person name="Afonso C.L."/>
            <person name="Miller P.J."/>
            <person name="Scott M.A."/>
            <person name="Spackman E."/>
            <person name="Goraichik I."/>
            <person name="Dimitrov K.M."/>
            <person name="Suarez D.L."/>
            <person name="Swayne D.E."/>
        </authorList>
    </citation>
    <scope>NUCLEOTIDE SEQUENCE [LARGE SCALE GENOMIC DNA]</scope>
    <source>
        <strain evidence="5 6">DSM 23236</strain>
    </source>
</reference>
<dbReference type="CDD" id="cd12215">
    <property type="entry name" value="ChiC_BD"/>
    <property type="match status" value="2"/>
</dbReference>
<feature type="signal peptide" evidence="3">
    <location>
        <begin position="1"/>
        <end position="20"/>
    </location>
</feature>
<keyword evidence="6" id="KW-1185">Reference proteome</keyword>
<accession>A0A1W1X5B9</accession>
<evidence type="ECO:0000313" key="6">
    <source>
        <dbReference type="Proteomes" id="UP000192761"/>
    </source>
</evidence>
<dbReference type="SUPFAM" id="SSF51055">
    <property type="entry name" value="Carbohydrate binding domain"/>
    <property type="match status" value="2"/>
</dbReference>
<proteinExistence type="predicted"/>
<feature type="domain" description="Chitin-binding type-3" evidence="4">
    <location>
        <begin position="107"/>
        <end position="150"/>
    </location>
</feature>
<dbReference type="GO" id="GO:0005975">
    <property type="term" value="P:carbohydrate metabolic process"/>
    <property type="evidence" value="ECO:0007669"/>
    <property type="project" value="InterPro"/>
</dbReference>
<feature type="chain" id="PRO_5012009179" evidence="3">
    <location>
        <begin position="21"/>
        <end position="364"/>
    </location>
</feature>
<dbReference type="Gene3D" id="2.10.10.20">
    <property type="entry name" value="Carbohydrate-binding module superfamily 5/12"/>
    <property type="match status" value="2"/>
</dbReference>
<dbReference type="AlphaFoldDB" id="A0A1W1X5B9"/>
<evidence type="ECO:0000256" key="2">
    <source>
        <dbReference type="SAM" id="MobiDB-lite"/>
    </source>
</evidence>
<dbReference type="GO" id="GO:0004553">
    <property type="term" value="F:hydrolase activity, hydrolyzing O-glycosyl compounds"/>
    <property type="evidence" value="ECO:0007669"/>
    <property type="project" value="InterPro"/>
</dbReference>
<feature type="region of interest" description="Disordered" evidence="2">
    <location>
        <begin position="50"/>
        <end position="71"/>
    </location>
</feature>